<name>A0ABM6U6Z4_FUSVA</name>
<dbReference type="PIRSF" id="PIRSF006661">
    <property type="entry name" value="PP-lp_UCP006661"/>
    <property type="match status" value="1"/>
</dbReference>
<dbReference type="GeneID" id="77469002"/>
<dbReference type="Gene3D" id="3.40.50.620">
    <property type="entry name" value="HUPs"/>
    <property type="match status" value="1"/>
</dbReference>
<dbReference type="NCBIfam" id="TIGR00268">
    <property type="entry name" value="ATP-dependent sacrificial sulfur transferase LarE"/>
    <property type="match status" value="1"/>
</dbReference>
<dbReference type="EMBL" id="CP028103">
    <property type="protein sequence ID" value="AVQ32176.1"/>
    <property type="molecule type" value="Genomic_DNA"/>
</dbReference>
<dbReference type="Proteomes" id="UP000241238">
    <property type="component" value="Chromosome"/>
</dbReference>
<dbReference type="InterPro" id="IPR022310">
    <property type="entry name" value="NAD/GMP_synthase"/>
</dbReference>
<proteinExistence type="predicted"/>
<dbReference type="CDD" id="cd01990">
    <property type="entry name" value="LarE-like"/>
    <property type="match status" value="1"/>
</dbReference>
<dbReference type="InterPro" id="IPR014729">
    <property type="entry name" value="Rossmann-like_a/b/a_fold"/>
</dbReference>
<accession>A0ABM6U6Z4</accession>
<dbReference type="RefSeq" id="WP_005950578.1">
    <property type="nucleotide sequence ID" value="NZ_CP028103.1"/>
</dbReference>
<protein>
    <submittedName>
        <fullName evidence="2">ATP-dependent sacrificial sulfur transferase LarE</fullName>
    </submittedName>
</protein>
<evidence type="ECO:0000259" key="1">
    <source>
        <dbReference type="Pfam" id="PF02540"/>
    </source>
</evidence>
<evidence type="ECO:0000313" key="2">
    <source>
        <dbReference type="EMBL" id="AVQ32176.1"/>
    </source>
</evidence>
<feature type="domain" description="NAD/GMP synthase" evidence="1">
    <location>
        <begin position="31"/>
        <end position="116"/>
    </location>
</feature>
<organism evidence="2 3">
    <name type="scientific">Fusobacterium varium ATCC 27725</name>
    <dbReference type="NCBI Taxonomy" id="469618"/>
    <lineage>
        <taxon>Bacteria</taxon>
        <taxon>Fusobacteriati</taxon>
        <taxon>Fusobacteriota</taxon>
        <taxon>Fusobacteriia</taxon>
        <taxon>Fusobacteriales</taxon>
        <taxon>Fusobacteriaceae</taxon>
        <taxon>Fusobacterium</taxon>
    </lineage>
</organism>
<dbReference type="PANTHER" id="PTHR43169">
    <property type="entry name" value="EXSB FAMILY PROTEIN"/>
    <property type="match status" value="1"/>
</dbReference>
<keyword evidence="2" id="KW-0808">Transferase</keyword>
<dbReference type="InterPro" id="IPR052188">
    <property type="entry name" value="Ni-pincer_cofactor_biosynth"/>
</dbReference>
<dbReference type="Pfam" id="PF02540">
    <property type="entry name" value="NAD_synthase"/>
    <property type="match status" value="1"/>
</dbReference>
<dbReference type="SUPFAM" id="SSF52402">
    <property type="entry name" value="Adenine nucleotide alpha hydrolases-like"/>
    <property type="match status" value="1"/>
</dbReference>
<dbReference type="PANTHER" id="PTHR43169:SF2">
    <property type="entry name" value="NAD_GMP SYNTHASE DOMAIN-CONTAINING PROTEIN"/>
    <property type="match status" value="1"/>
</dbReference>
<gene>
    <name evidence="2" type="primary">larE</name>
    <name evidence="2" type="ORF">C4N18_13430</name>
</gene>
<dbReference type="GO" id="GO:0016740">
    <property type="term" value="F:transferase activity"/>
    <property type="evidence" value="ECO:0007669"/>
    <property type="project" value="UniProtKB-KW"/>
</dbReference>
<keyword evidence="3" id="KW-1185">Reference proteome</keyword>
<reference evidence="3" key="1">
    <citation type="journal article" date="2018" name="MSphere">
        <title>Fusobacterium Genomics Using MinION and Illumina Sequencing Enables Genome Completion and Correction.</title>
        <authorList>
            <person name="Todd S.M."/>
            <person name="Settlage R.E."/>
            <person name="Lahmers K.K."/>
            <person name="Slade D.J."/>
        </authorList>
    </citation>
    <scope>NUCLEOTIDE SEQUENCE [LARGE SCALE GENOMIC DNA]</scope>
    <source>
        <strain evidence="3">ATCC 27725</strain>
    </source>
</reference>
<dbReference type="InterPro" id="IPR005232">
    <property type="entry name" value="LarE"/>
</dbReference>
<sequence length="302" mass="34386">MITKEAGRKEINAKETGIKEINTKETSTYKEKNIFLQNLMEKYTMENVAVAFSGGVDSSLLLKAACLSAVKNGKKVYAVTMHTTLHPMNEIESSKKTAEEIGAEHLIIKVDELREAGIENNPVERCYLCKKYLFQKILDKAESLGIKTVLDGTNEDDLHLFRPGLKALRELGIKSPLAESGFTKSDVRKLAEEYGLSVSKKPSTPCLATRFPYGSRLTYEEMQKVEKGENFLKNLGLYNVRLRIHGDIARIETDKEDIEKIVKYREKTISYLKKLGYRYITIDLEGFRSGSMDYFLENKREE</sequence>
<evidence type="ECO:0000313" key="3">
    <source>
        <dbReference type="Proteomes" id="UP000241238"/>
    </source>
</evidence>